<dbReference type="OrthoDB" id="1871428at2759"/>
<dbReference type="InParanoid" id="A0A251RMS4"/>
<dbReference type="PANTHER" id="PTHR31719:SF130">
    <property type="entry name" value="NAC DOMAIN-CONTAINING PROTEIN 18"/>
    <property type="match status" value="1"/>
</dbReference>
<accession>A0A251RMS4</accession>
<evidence type="ECO:0000313" key="7">
    <source>
        <dbReference type="EMBL" id="KAF5754175.1"/>
    </source>
</evidence>
<keyword evidence="4" id="KW-0539">Nucleus</keyword>
<dbReference type="Gene3D" id="2.170.150.80">
    <property type="entry name" value="NAC domain"/>
    <property type="match status" value="1"/>
</dbReference>
<dbReference type="PROSITE" id="PS51005">
    <property type="entry name" value="NAC"/>
    <property type="match status" value="1"/>
</dbReference>
<reference evidence="7" key="3">
    <citation type="submission" date="2020-06" db="EMBL/GenBank/DDBJ databases">
        <title>Helianthus annuus Genome sequencing and assembly Release 2.</title>
        <authorList>
            <person name="Gouzy J."/>
            <person name="Langlade N."/>
            <person name="Munos S."/>
        </authorList>
    </citation>
    <scope>NUCLEOTIDE SEQUENCE</scope>
    <source>
        <tissue evidence="7">Leaves</tissue>
    </source>
</reference>
<dbReference type="AlphaFoldDB" id="A0A251RMS4"/>
<name>A0A251RMS4_HELAN</name>
<dbReference type="InterPro" id="IPR003441">
    <property type="entry name" value="NAC-dom"/>
</dbReference>
<dbReference type="GO" id="GO:0003677">
    <property type="term" value="F:DNA binding"/>
    <property type="evidence" value="ECO:0007669"/>
    <property type="project" value="UniProtKB-KW"/>
</dbReference>
<dbReference type="GO" id="GO:0006355">
    <property type="term" value="P:regulation of DNA-templated transcription"/>
    <property type="evidence" value="ECO:0007669"/>
    <property type="project" value="InterPro"/>
</dbReference>
<dbReference type="SUPFAM" id="SSF101941">
    <property type="entry name" value="NAC domain"/>
    <property type="match status" value="1"/>
</dbReference>
<protein>
    <submittedName>
        <fullName evidence="8">Putative NAC domain-containing protein</fullName>
    </submittedName>
    <submittedName>
        <fullName evidence="7">Transcription factor NAM family</fullName>
    </submittedName>
</protein>
<keyword evidence="2" id="KW-0238">DNA-binding</keyword>
<dbReference type="InterPro" id="IPR036093">
    <property type="entry name" value="NAC_dom_sf"/>
</dbReference>
<reference evidence="8" key="2">
    <citation type="submission" date="2017-02" db="EMBL/GenBank/DDBJ databases">
        <title>Sunflower complete genome.</title>
        <authorList>
            <person name="Langlade N."/>
            <person name="Munos S."/>
        </authorList>
    </citation>
    <scope>NUCLEOTIDE SEQUENCE [LARGE SCALE GENOMIC DNA]</scope>
    <source>
        <tissue evidence="8">Leaves</tissue>
    </source>
</reference>
<keyword evidence="3" id="KW-0804">Transcription</keyword>
<proteinExistence type="predicted"/>
<feature type="region of interest" description="Disordered" evidence="5">
    <location>
        <begin position="183"/>
        <end position="204"/>
    </location>
</feature>
<organism evidence="8 9">
    <name type="scientific">Helianthus annuus</name>
    <name type="common">Common sunflower</name>
    <dbReference type="NCBI Taxonomy" id="4232"/>
    <lineage>
        <taxon>Eukaryota</taxon>
        <taxon>Viridiplantae</taxon>
        <taxon>Streptophyta</taxon>
        <taxon>Embryophyta</taxon>
        <taxon>Tracheophyta</taxon>
        <taxon>Spermatophyta</taxon>
        <taxon>Magnoliopsida</taxon>
        <taxon>eudicotyledons</taxon>
        <taxon>Gunneridae</taxon>
        <taxon>Pentapetalae</taxon>
        <taxon>asterids</taxon>
        <taxon>campanulids</taxon>
        <taxon>Asterales</taxon>
        <taxon>Asteraceae</taxon>
        <taxon>Asteroideae</taxon>
        <taxon>Heliantheae alliance</taxon>
        <taxon>Heliantheae</taxon>
        <taxon>Helianthus</taxon>
    </lineage>
</organism>
<dbReference type="PANTHER" id="PTHR31719">
    <property type="entry name" value="NAC TRANSCRIPTION FACTOR 56"/>
    <property type="match status" value="1"/>
</dbReference>
<feature type="domain" description="NAC" evidence="6">
    <location>
        <begin position="8"/>
        <end position="149"/>
    </location>
</feature>
<reference evidence="7 9" key="1">
    <citation type="journal article" date="2017" name="Nature">
        <title>The sunflower genome provides insights into oil metabolism, flowering and Asterid evolution.</title>
        <authorList>
            <person name="Badouin H."/>
            <person name="Gouzy J."/>
            <person name="Grassa C.J."/>
            <person name="Murat F."/>
            <person name="Staton S.E."/>
            <person name="Cottret L."/>
            <person name="Lelandais-Briere C."/>
            <person name="Owens G.L."/>
            <person name="Carrere S."/>
            <person name="Mayjonade B."/>
            <person name="Legrand L."/>
            <person name="Gill N."/>
            <person name="Kane N.C."/>
            <person name="Bowers J.E."/>
            <person name="Hubner S."/>
            <person name="Bellec A."/>
            <person name="Berard A."/>
            <person name="Berges H."/>
            <person name="Blanchet N."/>
            <person name="Boniface M.C."/>
            <person name="Brunel D."/>
            <person name="Catrice O."/>
            <person name="Chaidir N."/>
            <person name="Claudel C."/>
            <person name="Donnadieu C."/>
            <person name="Faraut T."/>
            <person name="Fievet G."/>
            <person name="Helmstetter N."/>
            <person name="King M."/>
            <person name="Knapp S.J."/>
            <person name="Lai Z."/>
            <person name="Le Paslier M.C."/>
            <person name="Lippi Y."/>
            <person name="Lorenzon L."/>
            <person name="Mandel J.R."/>
            <person name="Marage G."/>
            <person name="Marchand G."/>
            <person name="Marquand E."/>
            <person name="Bret-Mestries E."/>
            <person name="Morien E."/>
            <person name="Nambeesan S."/>
            <person name="Nguyen T."/>
            <person name="Pegot-Espagnet P."/>
            <person name="Pouilly N."/>
            <person name="Raftis F."/>
            <person name="Sallet E."/>
            <person name="Schiex T."/>
            <person name="Thomas J."/>
            <person name="Vandecasteele C."/>
            <person name="Vares D."/>
            <person name="Vear F."/>
            <person name="Vautrin S."/>
            <person name="Crespi M."/>
            <person name="Mangin B."/>
            <person name="Burke J.M."/>
            <person name="Salse J."/>
            <person name="Munos S."/>
            <person name="Vincourt P."/>
            <person name="Rieseberg L.H."/>
            <person name="Langlade N.B."/>
        </authorList>
    </citation>
    <scope>NUCLEOTIDE SEQUENCE [LARGE SCALE GENOMIC DNA]</scope>
    <source>
        <strain evidence="9">cv. SF193</strain>
        <tissue evidence="7">Leaves</tissue>
    </source>
</reference>
<evidence type="ECO:0000256" key="3">
    <source>
        <dbReference type="ARBA" id="ARBA00023163"/>
    </source>
</evidence>
<gene>
    <name evidence="8" type="ORF">HannXRQ_Chr17g0540541</name>
    <name evidence="7" type="ORF">HanXRQr2_Chr17g0788271</name>
</gene>
<evidence type="ECO:0000313" key="9">
    <source>
        <dbReference type="Proteomes" id="UP000215914"/>
    </source>
</evidence>
<evidence type="ECO:0000256" key="5">
    <source>
        <dbReference type="SAM" id="MobiDB-lite"/>
    </source>
</evidence>
<dbReference type="EMBL" id="MNCJ02000332">
    <property type="protein sequence ID" value="KAF5754175.1"/>
    <property type="molecule type" value="Genomic_DNA"/>
</dbReference>
<evidence type="ECO:0000259" key="6">
    <source>
        <dbReference type="PROSITE" id="PS51005"/>
    </source>
</evidence>
<keyword evidence="9" id="KW-1185">Reference proteome</keyword>
<dbReference type="Pfam" id="PF02365">
    <property type="entry name" value="NAM"/>
    <property type="match status" value="1"/>
</dbReference>
<evidence type="ECO:0000256" key="4">
    <source>
        <dbReference type="ARBA" id="ARBA00023242"/>
    </source>
</evidence>
<dbReference type="Proteomes" id="UP000215914">
    <property type="component" value="Chromosome 17"/>
</dbReference>
<keyword evidence="1" id="KW-0805">Transcription regulation</keyword>
<evidence type="ECO:0000313" key="8">
    <source>
        <dbReference type="EMBL" id="OTF85491.1"/>
    </source>
</evidence>
<dbReference type="EMBL" id="CM007906">
    <property type="protein sequence ID" value="OTF85491.1"/>
    <property type="molecule type" value="Genomic_DNA"/>
</dbReference>
<dbReference type="Gramene" id="mRNA:HanXRQr2_Chr17g0788271">
    <property type="protein sequence ID" value="mRNA:HanXRQr2_Chr17g0788271"/>
    <property type="gene ID" value="HanXRQr2_Chr17g0788271"/>
</dbReference>
<evidence type="ECO:0000256" key="2">
    <source>
        <dbReference type="ARBA" id="ARBA00023125"/>
    </source>
</evidence>
<evidence type="ECO:0000256" key="1">
    <source>
        <dbReference type="ARBA" id="ARBA00023015"/>
    </source>
</evidence>
<sequence>MENRKPQLLPGFRFQPTDEELIVHYLKPKIHSLPLPNYPIPEADVCGSDPWNLLGDSEEERYFFSTVETKYPNGKRINRTAPSGHWKPTSLDKQVVDSQNKHVGTKKTFVFHRSKSANGSKIDWLMHEYKLANPIQGVQNWMICRVFTKKRAKKDTMEDVEMVLVRNTGTIFYVPRNFDLNLDGGGSPSTGSSGVTDEDGENNK</sequence>